<reference evidence="2 3" key="1">
    <citation type="journal article" date="2021" name="Elife">
        <title>Chloroplast acquisition without the gene transfer in kleptoplastic sea slugs, Plakobranchus ocellatus.</title>
        <authorList>
            <person name="Maeda T."/>
            <person name="Takahashi S."/>
            <person name="Yoshida T."/>
            <person name="Shimamura S."/>
            <person name="Takaki Y."/>
            <person name="Nagai Y."/>
            <person name="Toyoda A."/>
            <person name="Suzuki Y."/>
            <person name="Arimoto A."/>
            <person name="Ishii H."/>
            <person name="Satoh N."/>
            <person name="Nishiyama T."/>
            <person name="Hasebe M."/>
            <person name="Maruyama T."/>
            <person name="Minagawa J."/>
            <person name="Obokata J."/>
            <person name="Shigenobu S."/>
        </authorList>
    </citation>
    <scope>NUCLEOTIDE SEQUENCE [LARGE SCALE GENOMIC DNA]</scope>
</reference>
<protein>
    <submittedName>
        <fullName evidence="2">Endonuclease-reverse transcriptase</fullName>
    </submittedName>
</protein>
<organism evidence="2 3">
    <name type="scientific">Elysia marginata</name>
    <dbReference type="NCBI Taxonomy" id="1093978"/>
    <lineage>
        <taxon>Eukaryota</taxon>
        <taxon>Metazoa</taxon>
        <taxon>Spiralia</taxon>
        <taxon>Lophotrochozoa</taxon>
        <taxon>Mollusca</taxon>
        <taxon>Gastropoda</taxon>
        <taxon>Heterobranchia</taxon>
        <taxon>Euthyneura</taxon>
        <taxon>Panpulmonata</taxon>
        <taxon>Sacoglossa</taxon>
        <taxon>Placobranchoidea</taxon>
        <taxon>Plakobranchidae</taxon>
        <taxon>Elysia</taxon>
    </lineage>
</organism>
<dbReference type="Proteomes" id="UP000762676">
    <property type="component" value="Unassembled WGS sequence"/>
</dbReference>
<dbReference type="PANTHER" id="PTHR11161">
    <property type="entry name" value="O-ACYLTRANSFERASE"/>
    <property type="match status" value="1"/>
</dbReference>
<gene>
    <name evidence="2" type="ORF">ElyMa_001817100</name>
</gene>
<dbReference type="InterPro" id="IPR052728">
    <property type="entry name" value="O2_lipid_transport_reg"/>
</dbReference>
<comment type="caution">
    <text evidence="2">The sequence shown here is derived from an EMBL/GenBank/DDBJ whole genome shotgun (WGS) entry which is preliminary data.</text>
</comment>
<dbReference type="AlphaFoldDB" id="A0AAV4EHP7"/>
<keyword evidence="2" id="KW-0255">Endonuclease</keyword>
<proteinExistence type="predicted"/>
<dbReference type="InterPro" id="IPR006621">
    <property type="entry name" value="Nose-resist-to-fluoxetine_N"/>
</dbReference>
<evidence type="ECO:0000313" key="2">
    <source>
        <dbReference type="EMBL" id="GFR60235.1"/>
    </source>
</evidence>
<keyword evidence="2" id="KW-0378">Hydrolase</keyword>
<accession>A0AAV4EHP7</accession>
<dbReference type="GO" id="GO:0004519">
    <property type="term" value="F:endonuclease activity"/>
    <property type="evidence" value="ECO:0007669"/>
    <property type="project" value="UniProtKB-KW"/>
</dbReference>
<dbReference type="SMART" id="SM00703">
    <property type="entry name" value="NRF"/>
    <property type="match status" value="1"/>
</dbReference>
<dbReference type="Pfam" id="PF20146">
    <property type="entry name" value="NRF"/>
    <property type="match status" value="1"/>
</dbReference>
<evidence type="ECO:0000313" key="3">
    <source>
        <dbReference type="Proteomes" id="UP000762676"/>
    </source>
</evidence>
<dbReference type="EMBL" id="BMAT01003668">
    <property type="protein sequence ID" value="GFR60235.1"/>
    <property type="molecule type" value="Genomic_DNA"/>
</dbReference>
<evidence type="ECO:0000259" key="1">
    <source>
        <dbReference type="SMART" id="SM00703"/>
    </source>
</evidence>
<sequence>MWCYRRLLKDPWTEKKTNKEVIQMADVGERLLQQLIKRKLRYAGHIMRGSSGPLLQLSLDGKIEGNRGQGRSRRNWVEEKKGLADFAKRLGSSISQLPDLLQEGGNSTLDLLKIWRDSDLLRMLTGSNTSGDPTSEPYTVDWLKCKNDLHMMANGIATGQMWALQMLDSWGKPESSILKGNTAFLGNNAECRGVHYTNTKTFVNVQGNMCRMSINLEAMRGLAGLGPNDNLRAATQRLAGIP</sequence>
<keyword evidence="2" id="KW-0540">Nuclease</keyword>
<feature type="domain" description="Nose resistant-to-fluoxetine protein N-terminal" evidence="1">
    <location>
        <begin position="142"/>
        <end position="241"/>
    </location>
</feature>
<dbReference type="PANTHER" id="PTHR11161:SF0">
    <property type="entry name" value="O-ACYLTRANSFERASE LIKE PROTEIN"/>
    <property type="match status" value="1"/>
</dbReference>
<name>A0AAV4EHP7_9GAST</name>
<keyword evidence="3" id="KW-1185">Reference proteome</keyword>